<dbReference type="Proteomes" id="UP001500235">
    <property type="component" value="Unassembled WGS sequence"/>
</dbReference>
<keyword evidence="3" id="KW-1185">Reference proteome</keyword>
<protein>
    <submittedName>
        <fullName evidence="2">Uncharacterized protein</fullName>
    </submittedName>
</protein>
<organism evidence="2 3">
    <name type="scientific">Sphingomonas swuensis</name>
    <dbReference type="NCBI Taxonomy" id="977800"/>
    <lineage>
        <taxon>Bacteria</taxon>
        <taxon>Pseudomonadati</taxon>
        <taxon>Pseudomonadota</taxon>
        <taxon>Alphaproteobacteria</taxon>
        <taxon>Sphingomonadales</taxon>
        <taxon>Sphingomonadaceae</taxon>
        <taxon>Sphingomonas</taxon>
    </lineage>
</organism>
<name>A0ABP7T3F2_9SPHN</name>
<dbReference type="EMBL" id="BAABBQ010000001">
    <property type="protein sequence ID" value="GAA4020509.1"/>
    <property type="molecule type" value="Genomic_DNA"/>
</dbReference>
<gene>
    <name evidence="2" type="ORF">GCM10022280_21150</name>
</gene>
<sequence>MFEQSRRHLDEAGESYFQHMRFALTVAALAIGAGLGCLVHAIVPALCEKTCSRTVAMLQDLFRDRSALADVQRKGEGVLVFTGLMGAALVFVGGFSLAGGSSLPTLVVAVLLLALPLAYLLSDRELAGWEALGRS</sequence>
<evidence type="ECO:0000313" key="2">
    <source>
        <dbReference type="EMBL" id="GAA4020509.1"/>
    </source>
</evidence>
<feature type="transmembrane region" description="Helical" evidence="1">
    <location>
        <begin position="20"/>
        <end position="43"/>
    </location>
</feature>
<dbReference type="Pfam" id="PF19883">
    <property type="entry name" value="DUF6356"/>
    <property type="match status" value="1"/>
</dbReference>
<accession>A0ABP7T3F2</accession>
<keyword evidence="1" id="KW-1133">Transmembrane helix</keyword>
<comment type="caution">
    <text evidence="2">The sequence shown here is derived from an EMBL/GenBank/DDBJ whole genome shotgun (WGS) entry which is preliminary data.</text>
</comment>
<proteinExistence type="predicted"/>
<feature type="transmembrane region" description="Helical" evidence="1">
    <location>
        <begin position="78"/>
        <end position="97"/>
    </location>
</feature>
<dbReference type="RefSeq" id="WP_344707381.1">
    <property type="nucleotide sequence ID" value="NZ_BAABBQ010000001.1"/>
</dbReference>
<keyword evidence="1" id="KW-0812">Transmembrane</keyword>
<evidence type="ECO:0000256" key="1">
    <source>
        <dbReference type="SAM" id="Phobius"/>
    </source>
</evidence>
<feature type="transmembrane region" description="Helical" evidence="1">
    <location>
        <begin position="103"/>
        <end position="121"/>
    </location>
</feature>
<evidence type="ECO:0000313" key="3">
    <source>
        <dbReference type="Proteomes" id="UP001500235"/>
    </source>
</evidence>
<dbReference type="InterPro" id="IPR045936">
    <property type="entry name" value="DUF6356"/>
</dbReference>
<reference evidence="3" key="1">
    <citation type="journal article" date="2019" name="Int. J. Syst. Evol. Microbiol.">
        <title>The Global Catalogue of Microorganisms (GCM) 10K type strain sequencing project: providing services to taxonomists for standard genome sequencing and annotation.</title>
        <authorList>
            <consortium name="The Broad Institute Genomics Platform"/>
            <consortium name="The Broad Institute Genome Sequencing Center for Infectious Disease"/>
            <person name="Wu L."/>
            <person name="Ma J."/>
        </authorList>
    </citation>
    <scope>NUCLEOTIDE SEQUENCE [LARGE SCALE GENOMIC DNA]</scope>
    <source>
        <strain evidence="3">JCM 17563</strain>
    </source>
</reference>
<keyword evidence="1" id="KW-0472">Membrane</keyword>